<evidence type="ECO:0000259" key="4">
    <source>
        <dbReference type="Pfam" id="PF00675"/>
    </source>
</evidence>
<feature type="chain" id="PRO_5002581299" evidence="3">
    <location>
        <begin position="24"/>
        <end position="945"/>
    </location>
</feature>
<comment type="caution">
    <text evidence="6">The sequence shown here is derived from an EMBL/GenBank/DDBJ whole genome shotgun (WGS) entry which is preliminary data.</text>
</comment>
<dbReference type="Gene3D" id="3.30.830.10">
    <property type="entry name" value="Metalloenzyme, LuxS/M16 peptidase-like"/>
    <property type="match status" value="4"/>
</dbReference>
<dbReference type="Pfam" id="PF05193">
    <property type="entry name" value="Peptidase_M16_C"/>
    <property type="match status" value="2"/>
</dbReference>
<accession>A0A0G9MZK7</accession>
<evidence type="ECO:0000256" key="2">
    <source>
        <dbReference type="ARBA" id="ARBA00023049"/>
    </source>
</evidence>
<keyword evidence="2" id="KW-0482">Metalloprotease</keyword>
<feature type="domain" description="Peptidase M16 N-terminal" evidence="4">
    <location>
        <begin position="519"/>
        <end position="655"/>
    </location>
</feature>
<evidence type="ECO:0000259" key="5">
    <source>
        <dbReference type="Pfam" id="PF05193"/>
    </source>
</evidence>
<keyword evidence="2" id="KW-0378">Hydrolase</keyword>
<dbReference type="PATRIC" id="fig|1581420.6.peg.2277"/>
<dbReference type="Pfam" id="PF00675">
    <property type="entry name" value="Peptidase_M16"/>
    <property type="match status" value="2"/>
</dbReference>
<reference evidence="6 7" key="1">
    <citation type="submission" date="2015-04" db="EMBL/GenBank/DDBJ databases">
        <title>The draft genome sequence of Erythrobacter luteus KA37.</title>
        <authorList>
            <person name="Zhuang L."/>
            <person name="Liu Y."/>
            <person name="Shao Z."/>
        </authorList>
    </citation>
    <scope>NUCLEOTIDE SEQUENCE [LARGE SCALE GENOMIC DNA]</scope>
    <source>
        <strain evidence="6 7">KA37</strain>
    </source>
</reference>
<dbReference type="AlphaFoldDB" id="A0A0G9MZK7"/>
<dbReference type="OrthoDB" id="9811314at2"/>
<keyword evidence="3" id="KW-0732">Signal</keyword>
<feature type="domain" description="Peptidase M16 C-terminal" evidence="5">
    <location>
        <begin position="205"/>
        <end position="383"/>
    </location>
</feature>
<sequence>MTFRYLAGSALALALVAASPVTAQDAPEAPALTAPEIEYTDWTLDNGLRVIAIEDDSTATVTTSLWYEIGSKLDPEGRSGFAHLFEHILSRKTLNMPYNMIYGLTADVGGTRNASNGTDRTNYFETVPAEYLETMLWTHRERMAFPVVDEEVFETERNVVMEEYRTRVLAPPYGLFQRVAMPEIAFDELPHRRPGIGSMEDLQAATLEDARAFHQAYYGPDTATLIVAGNFDMANLRSLVDQYFADIPPRANPVDVTIPEREDRPTSPRSVTVASPNVPLPLVGTVWQLPEANHPDMPALSVLDAIMSRGQSSRLYAALVEPGLAVGTVQYAYGSEEAGQFVQYAQIRPDAEAAPVAAVLAAQTARMRDELVTPAELAEAKNEIIAGTLRGRETARGRAFELGETLVTTGDPRDADRMLAAVAEVTAEDVRRVARTWLDPQARVDFTLTRGEFDPASFANPVPMPTYRTLPPPVGEPLAVRPEAERDAPPGPGEAPLVTVPDFATHRLSNGIEVLAVQTGDVPIASMNVLLPGGSVSDPRARSGVAQLAANLAEQGTSTASAQEIAARLESLGASMGGGASTDNTRFYLSAPVANMAAAGEVLSDVIRNANYPQDVFDRERGRALDGIRVAMSEPGSLAAMALRPILFGNAPYGNISGGTVQSLEAISREDLLQHRRTYWHPARAQIVISGGIAPADAFALAEDLFGDWRSDAPIAPMVTQRAGPAAEPRTVVIDMPDAGQAAVYLVARGPGRESADFFPLELANAVLGGGSSGRLFEEIRTNRALSYGSYSGLSELADGSIVSASAQTANETVDEVVEVMLNEFARIGTEALDDDLLDRRRLFLTGGYGRSLESSSGYGAILASLLTQGVDPAEIARYGERVNAVSSAQATASAARYFDPANASVVIVGNADAFIEELRALRGTVEVIPASEIDLFDPQVPAGG</sequence>
<comment type="similarity">
    <text evidence="1">Belongs to the peptidase M16 family.</text>
</comment>
<feature type="domain" description="Peptidase M16 N-terminal" evidence="4">
    <location>
        <begin position="50"/>
        <end position="165"/>
    </location>
</feature>
<dbReference type="InterPro" id="IPR011765">
    <property type="entry name" value="Pept_M16_N"/>
</dbReference>
<dbReference type="Proteomes" id="UP000053464">
    <property type="component" value="Unassembled WGS sequence"/>
</dbReference>
<evidence type="ECO:0000313" key="7">
    <source>
        <dbReference type="Proteomes" id="UP000053464"/>
    </source>
</evidence>
<dbReference type="InterPro" id="IPR007863">
    <property type="entry name" value="Peptidase_M16_C"/>
</dbReference>
<keyword evidence="2" id="KW-0645">Protease</keyword>
<dbReference type="EMBL" id="LBHB01000002">
    <property type="protein sequence ID" value="KLE34708.1"/>
    <property type="molecule type" value="Genomic_DNA"/>
</dbReference>
<dbReference type="InterPro" id="IPR011249">
    <property type="entry name" value="Metalloenz_LuxS/M16"/>
</dbReference>
<dbReference type="GO" id="GO:0046872">
    <property type="term" value="F:metal ion binding"/>
    <property type="evidence" value="ECO:0007669"/>
    <property type="project" value="InterPro"/>
</dbReference>
<dbReference type="PANTHER" id="PTHR11851:SF49">
    <property type="entry name" value="MITOCHONDRIAL-PROCESSING PEPTIDASE SUBUNIT ALPHA"/>
    <property type="match status" value="1"/>
</dbReference>
<dbReference type="RefSeq" id="WP_047004355.1">
    <property type="nucleotide sequence ID" value="NZ_LBHB01000002.1"/>
</dbReference>
<dbReference type="InterPro" id="IPR050361">
    <property type="entry name" value="MPP/UQCRC_Complex"/>
</dbReference>
<dbReference type="STRING" id="1581420.AAW00_11120"/>
<evidence type="ECO:0000256" key="1">
    <source>
        <dbReference type="ARBA" id="ARBA00007261"/>
    </source>
</evidence>
<name>A0A0G9MZK7_9SPHN</name>
<feature type="domain" description="Peptidase M16 C-terminal" evidence="5">
    <location>
        <begin position="667"/>
        <end position="840"/>
    </location>
</feature>
<protein>
    <submittedName>
        <fullName evidence="6">Peptidase M16</fullName>
    </submittedName>
</protein>
<proteinExistence type="inferred from homology"/>
<gene>
    <name evidence="6" type="ORF">AAW00_11120</name>
</gene>
<dbReference type="GO" id="GO:0008237">
    <property type="term" value="F:metallopeptidase activity"/>
    <property type="evidence" value="ECO:0007669"/>
    <property type="project" value="UniProtKB-KW"/>
</dbReference>
<organism evidence="6 7">
    <name type="scientific">Aurantiacibacter luteus</name>
    <dbReference type="NCBI Taxonomy" id="1581420"/>
    <lineage>
        <taxon>Bacteria</taxon>
        <taxon>Pseudomonadati</taxon>
        <taxon>Pseudomonadota</taxon>
        <taxon>Alphaproteobacteria</taxon>
        <taxon>Sphingomonadales</taxon>
        <taxon>Erythrobacteraceae</taxon>
        <taxon>Aurantiacibacter</taxon>
    </lineage>
</organism>
<evidence type="ECO:0000256" key="3">
    <source>
        <dbReference type="SAM" id="SignalP"/>
    </source>
</evidence>
<evidence type="ECO:0000313" key="6">
    <source>
        <dbReference type="EMBL" id="KLE34708.1"/>
    </source>
</evidence>
<dbReference type="SUPFAM" id="SSF63411">
    <property type="entry name" value="LuxS/MPP-like metallohydrolase"/>
    <property type="match status" value="4"/>
</dbReference>
<keyword evidence="7" id="KW-1185">Reference proteome</keyword>
<feature type="signal peptide" evidence="3">
    <location>
        <begin position="1"/>
        <end position="23"/>
    </location>
</feature>
<dbReference type="PANTHER" id="PTHR11851">
    <property type="entry name" value="METALLOPROTEASE"/>
    <property type="match status" value="1"/>
</dbReference>